<dbReference type="InterPro" id="IPR006464">
    <property type="entry name" value="AcTrfase_RimI/Ard1"/>
</dbReference>
<name>A0ABY5ZL34_9BACT</name>
<feature type="domain" description="N-acetyltransferase" evidence="6">
    <location>
        <begin position="1"/>
        <end position="139"/>
    </location>
</feature>
<evidence type="ECO:0000256" key="3">
    <source>
        <dbReference type="ARBA" id="ARBA00022679"/>
    </source>
</evidence>
<comment type="catalytic activity">
    <reaction evidence="5">
        <text>N-terminal L-alanyl-[ribosomal protein bS18] + acetyl-CoA = N-terminal N(alpha)-acetyl-L-alanyl-[ribosomal protein bS18] + CoA + H(+)</text>
        <dbReference type="Rhea" id="RHEA:43756"/>
        <dbReference type="Rhea" id="RHEA-COMP:10676"/>
        <dbReference type="Rhea" id="RHEA-COMP:10677"/>
        <dbReference type="ChEBI" id="CHEBI:15378"/>
        <dbReference type="ChEBI" id="CHEBI:57287"/>
        <dbReference type="ChEBI" id="CHEBI:57288"/>
        <dbReference type="ChEBI" id="CHEBI:64718"/>
        <dbReference type="ChEBI" id="CHEBI:83683"/>
        <dbReference type="EC" id="2.3.1.266"/>
    </reaction>
</comment>
<dbReference type="PANTHER" id="PTHR43420:SF12">
    <property type="entry name" value="N-ACETYLTRANSFERASE DOMAIN-CONTAINING PROTEIN"/>
    <property type="match status" value="1"/>
</dbReference>
<dbReference type="Proteomes" id="UP001060414">
    <property type="component" value="Chromosome"/>
</dbReference>
<dbReference type="GO" id="GO:0005840">
    <property type="term" value="C:ribosome"/>
    <property type="evidence" value="ECO:0007669"/>
    <property type="project" value="UniProtKB-KW"/>
</dbReference>
<keyword evidence="2 5" id="KW-0963">Cytoplasm</keyword>
<dbReference type="Gene3D" id="3.40.630.30">
    <property type="match status" value="1"/>
</dbReference>
<keyword evidence="4 7" id="KW-0012">Acyltransferase</keyword>
<evidence type="ECO:0000256" key="1">
    <source>
        <dbReference type="ARBA" id="ARBA00005395"/>
    </source>
</evidence>
<accession>A0ABY5ZL34</accession>
<evidence type="ECO:0000313" key="8">
    <source>
        <dbReference type="Proteomes" id="UP001060414"/>
    </source>
</evidence>
<comment type="similarity">
    <text evidence="1 5">Belongs to the acetyltransferase family. RimI subfamily.</text>
</comment>
<dbReference type="InterPro" id="IPR050680">
    <property type="entry name" value="YpeA/RimI_acetyltransf"/>
</dbReference>
<evidence type="ECO:0000259" key="6">
    <source>
        <dbReference type="PROSITE" id="PS51186"/>
    </source>
</evidence>
<sequence length="145" mass="16394">MSRADLAEVLEVEQAGYTHPWSAAMFLAELEKPQARIDLLRIEGHLAGYLCSWFLCGELHILNLVTAPAFRRQGVARRLLAHAIQCRRAQGLERVLLEVRLSNAPAIGLYEHFGFCRDAVRKGYYPDGEDAQLMSLSINQYPPRD</sequence>
<dbReference type="GO" id="GO:0008999">
    <property type="term" value="F:protein-N-terminal-alanine acetyltransferase activity"/>
    <property type="evidence" value="ECO:0007669"/>
    <property type="project" value="UniProtKB-EC"/>
</dbReference>
<comment type="subcellular location">
    <subcellularLocation>
        <location evidence="5">Cytoplasm</location>
    </subcellularLocation>
</comment>
<keyword evidence="3 7" id="KW-0808">Transferase</keyword>
<reference evidence="7" key="1">
    <citation type="journal article" date="2022" name="Environ. Microbiol.">
        <title>Geoalkalibacter halelectricus SAP #1 sp. nov. possessing extracellular electron transfer and mineral#reducing capabilities from a haloalkaline environment.</title>
        <authorList>
            <person name="Yadav S."/>
            <person name="Singh R."/>
            <person name="Sundharam S.S."/>
            <person name="Chaudhary S."/>
            <person name="Krishnamurthi S."/>
            <person name="Patil S.A."/>
        </authorList>
    </citation>
    <scope>NUCLEOTIDE SEQUENCE</scope>
    <source>
        <strain evidence="7">SAP-1</strain>
    </source>
</reference>
<dbReference type="PANTHER" id="PTHR43420">
    <property type="entry name" value="ACETYLTRANSFERASE"/>
    <property type="match status" value="1"/>
</dbReference>
<dbReference type="RefSeq" id="WP_260746807.1">
    <property type="nucleotide sequence ID" value="NZ_CP092109.1"/>
</dbReference>
<dbReference type="EMBL" id="CP092109">
    <property type="protein sequence ID" value="UWZ78454.1"/>
    <property type="molecule type" value="Genomic_DNA"/>
</dbReference>
<dbReference type="InterPro" id="IPR000182">
    <property type="entry name" value="GNAT_dom"/>
</dbReference>
<dbReference type="EC" id="2.3.1.266" evidence="5"/>
<keyword evidence="7" id="KW-0689">Ribosomal protein</keyword>
<dbReference type="SUPFAM" id="SSF55729">
    <property type="entry name" value="Acyl-CoA N-acyltransferases (Nat)"/>
    <property type="match status" value="1"/>
</dbReference>
<keyword evidence="8" id="KW-1185">Reference proteome</keyword>
<proteinExistence type="inferred from homology"/>
<dbReference type="InterPro" id="IPR016181">
    <property type="entry name" value="Acyl_CoA_acyltransferase"/>
</dbReference>
<dbReference type="PROSITE" id="PS51186">
    <property type="entry name" value="GNAT"/>
    <property type="match status" value="1"/>
</dbReference>
<evidence type="ECO:0000313" key="7">
    <source>
        <dbReference type="EMBL" id="UWZ78454.1"/>
    </source>
</evidence>
<keyword evidence="7" id="KW-0687">Ribonucleoprotein</keyword>
<organism evidence="7 8">
    <name type="scientific">Geoalkalibacter halelectricus</name>
    <dbReference type="NCBI Taxonomy" id="2847045"/>
    <lineage>
        <taxon>Bacteria</taxon>
        <taxon>Pseudomonadati</taxon>
        <taxon>Thermodesulfobacteriota</taxon>
        <taxon>Desulfuromonadia</taxon>
        <taxon>Desulfuromonadales</taxon>
        <taxon>Geoalkalibacteraceae</taxon>
        <taxon>Geoalkalibacter</taxon>
    </lineage>
</organism>
<dbReference type="NCBIfam" id="TIGR01575">
    <property type="entry name" value="rimI"/>
    <property type="match status" value="1"/>
</dbReference>
<evidence type="ECO:0000256" key="5">
    <source>
        <dbReference type="RuleBase" id="RU363094"/>
    </source>
</evidence>
<dbReference type="Pfam" id="PF00583">
    <property type="entry name" value="Acetyltransf_1"/>
    <property type="match status" value="1"/>
</dbReference>
<gene>
    <name evidence="7" type="primary">rimI</name>
    <name evidence="7" type="ORF">L9S41_12250</name>
</gene>
<comment type="function">
    <text evidence="5">Acetylates the N-terminal alanine of ribosomal protein bS18.</text>
</comment>
<protein>
    <recommendedName>
        <fullName evidence="5">[Ribosomal protein bS18]-alanine N-acetyltransferase</fullName>
        <ecNumber evidence="5">2.3.1.266</ecNumber>
    </recommendedName>
</protein>
<evidence type="ECO:0000256" key="4">
    <source>
        <dbReference type="ARBA" id="ARBA00023315"/>
    </source>
</evidence>
<dbReference type="CDD" id="cd04301">
    <property type="entry name" value="NAT_SF"/>
    <property type="match status" value="1"/>
</dbReference>
<evidence type="ECO:0000256" key="2">
    <source>
        <dbReference type="ARBA" id="ARBA00022490"/>
    </source>
</evidence>